<evidence type="ECO:0000256" key="1">
    <source>
        <dbReference type="SAM" id="Phobius"/>
    </source>
</evidence>
<sequence>MTYFILFPRITLFMPHFCIAFRGTFAYFYTIAQFSTRCIWIASLWLNFAFWIWHIGYSLCNSSICILQQQGLLLFPRNFTTFMTYSLIGLPRGSRTSSFIFHRSLHWGSRPAPR</sequence>
<feature type="transmembrane region" description="Helical" evidence="1">
    <location>
        <begin position="12"/>
        <end position="32"/>
    </location>
</feature>
<organism evidence="2 3">
    <name type="scientific">Coprinopsis marcescibilis</name>
    <name type="common">Agaric fungus</name>
    <name type="synonym">Psathyrella marcescibilis</name>
    <dbReference type="NCBI Taxonomy" id="230819"/>
    <lineage>
        <taxon>Eukaryota</taxon>
        <taxon>Fungi</taxon>
        <taxon>Dikarya</taxon>
        <taxon>Basidiomycota</taxon>
        <taxon>Agaricomycotina</taxon>
        <taxon>Agaricomycetes</taxon>
        <taxon>Agaricomycetidae</taxon>
        <taxon>Agaricales</taxon>
        <taxon>Agaricineae</taxon>
        <taxon>Psathyrellaceae</taxon>
        <taxon>Coprinopsis</taxon>
    </lineage>
</organism>
<evidence type="ECO:0000313" key="2">
    <source>
        <dbReference type="EMBL" id="TFK20995.1"/>
    </source>
</evidence>
<dbReference type="EMBL" id="ML210281">
    <property type="protein sequence ID" value="TFK20995.1"/>
    <property type="molecule type" value="Genomic_DNA"/>
</dbReference>
<accession>A0A5C3KLW5</accession>
<proteinExistence type="predicted"/>
<keyword evidence="1" id="KW-0812">Transmembrane</keyword>
<feature type="transmembrane region" description="Helical" evidence="1">
    <location>
        <begin position="39"/>
        <end position="59"/>
    </location>
</feature>
<dbReference type="AlphaFoldDB" id="A0A5C3KLW5"/>
<gene>
    <name evidence="2" type="ORF">FA15DRAFT_98701</name>
</gene>
<evidence type="ECO:0000313" key="3">
    <source>
        <dbReference type="Proteomes" id="UP000307440"/>
    </source>
</evidence>
<keyword evidence="3" id="KW-1185">Reference proteome</keyword>
<protein>
    <submittedName>
        <fullName evidence="2">Uncharacterized protein</fullName>
    </submittedName>
</protein>
<reference evidence="2 3" key="1">
    <citation type="journal article" date="2019" name="Nat. Ecol. Evol.">
        <title>Megaphylogeny resolves global patterns of mushroom evolution.</title>
        <authorList>
            <person name="Varga T."/>
            <person name="Krizsan K."/>
            <person name="Foldi C."/>
            <person name="Dima B."/>
            <person name="Sanchez-Garcia M."/>
            <person name="Sanchez-Ramirez S."/>
            <person name="Szollosi G.J."/>
            <person name="Szarkandi J.G."/>
            <person name="Papp V."/>
            <person name="Albert L."/>
            <person name="Andreopoulos W."/>
            <person name="Angelini C."/>
            <person name="Antonin V."/>
            <person name="Barry K.W."/>
            <person name="Bougher N.L."/>
            <person name="Buchanan P."/>
            <person name="Buyck B."/>
            <person name="Bense V."/>
            <person name="Catcheside P."/>
            <person name="Chovatia M."/>
            <person name="Cooper J."/>
            <person name="Damon W."/>
            <person name="Desjardin D."/>
            <person name="Finy P."/>
            <person name="Geml J."/>
            <person name="Haridas S."/>
            <person name="Hughes K."/>
            <person name="Justo A."/>
            <person name="Karasinski D."/>
            <person name="Kautmanova I."/>
            <person name="Kiss B."/>
            <person name="Kocsube S."/>
            <person name="Kotiranta H."/>
            <person name="LaButti K.M."/>
            <person name="Lechner B.E."/>
            <person name="Liimatainen K."/>
            <person name="Lipzen A."/>
            <person name="Lukacs Z."/>
            <person name="Mihaltcheva S."/>
            <person name="Morgado L.N."/>
            <person name="Niskanen T."/>
            <person name="Noordeloos M.E."/>
            <person name="Ohm R.A."/>
            <person name="Ortiz-Santana B."/>
            <person name="Ovrebo C."/>
            <person name="Racz N."/>
            <person name="Riley R."/>
            <person name="Savchenko A."/>
            <person name="Shiryaev A."/>
            <person name="Soop K."/>
            <person name="Spirin V."/>
            <person name="Szebenyi C."/>
            <person name="Tomsovsky M."/>
            <person name="Tulloss R.E."/>
            <person name="Uehling J."/>
            <person name="Grigoriev I.V."/>
            <person name="Vagvolgyi C."/>
            <person name="Papp T."/>
            <person name="Martin F.M."/>
            <person name="Miettinen O."/>
            <person name="Hibbett D.S."/>
            <person name="Nagy L.G."/>
        </authorList>
    </citation>
    <scope>NUCLEOTIDE SEQUENCE [LARGE SCALE GENOMIC DNA]</scope>
    <source>
        <strain evidence="2 3">CBS 121175</strain>
    </source>
</reference>
<keyword evidence="1" id="KW-1133">Transmembrane helix</keyword>
<dbReference type="Proteomes" id="UP000307440">
    <property type="component" value="Unassembled WGS sequence"/>
</dbReference>
<name>A0A5C3KLW5_COPMA</name>
<keyword evidence="1" id="KW-0472">Membrane</keyword>